<name>A0A915ELG1_9BILA</name>
<keyword evidence="4" id="KW-1185">Reference proteome</keyword>
<dbReference type="WBParaSite" id="jg7584">
    <property type="protein sequence ID" value="jg7584"/>
    <property type="gene ID" value="jg7584"/>
</dbReference>
<evidence type="ECO:0000313" key="5">
    <source>
        <dbReference type="WBParaSite" id="jg7584"/>
    </source>
</evidence>
<organism evidence="4 5">
    <name type="scientific">Ditylenchus dipsaci</name>
    <dbReference type="NCBI Taxonomy" id="166011"/>
    <lineage>
        <taxon>Eukaryota</taxon>
        <taxon>Metazoa</taxon>
        <taxon>Ecdysozoa</taxon>
        <taxon>Nematoda</taxon>
        <taxon>Chromadorea</taxon>
        <taxon>Rhabditida</taxon>
        <taxon>Tylenchina</taxon>
        <taxon>Tylenchomorpha</taxon>
        <taxon>Sphaerularioidea</taxon>
        <taxon>Anguinidae</taxon>
        <taxon>Anguininae</taxon>
        <taxon>Ditylenchus</taxon>
    </lineage>
</organism>
<evidence type="ECO:0000256" key="1">
    <source>
        <dbReference type="ARBA" id="ARBA00006726"/>
    </source>
</evidence>
<dbReference type="Gene3D" id="4.10.365.10">
    <property type="entry name" value="p27"/>
    <property type="match status" value="1"/>
</dbReference>
<dbReference type="GO" id="GO:0005634">
    <property type="term" value="C:nucleus"/>
    <property type="evidence" value="ECO:0007669"/>
    <property type="project" value="InterPro"/>
</dbReference>
<proteinExistence type="inferred from homology"/>
<evidence type="ECO:0000259" key="3">
    <source>
        <dbReference type="Pfam" id="PF02234"/>
    </source>
</evidence>
<dbReference type="Pfam" id="PF02234">
    <property type="entry name" value="CDI"/>
    <property type="match status" value="1"/>
</dbReference>
<dbReference type="InterPro" id="IPR003175">
    <property type="entry name" value="CDI_dom"/>
</dbReference>
<protein>
    <submittedName>
        <fullName evidence="5">Cyclin-dependent kinase inhibitor domain-containing protein</fullName>
    </submittedName>
</protein>
<dbReference type="AlphaFoldDB" id="A0A915ELG1"/>
<comment type="similarity">
    <text evidence="1">Belongs to the CDI family.</text>
</comment>
<sequence length="176" mass="19947">MVSNSRSVPSSPKSSVTFNLLIGRQGSSILSCHPTSHHSKGFIWSPSAADTNQWLSDLERSLMDEKVEKWGFDFRNDRPIDEPCSSSAVLPPSSMVYEPMEPIQVPHFYRSKTLCNESPKKGQRLPNLPQTFDKDHSHHHMKMKLALGIIMVIRPEKKCCLSVDSIIFNHLQNCEN</sequence>
<evidence type="ECO:0000256" key="2">
    <source>
        <dbReference type="ARBA" id="ARBA00023013"/>
    </source>
</evidence>
<reference evidence="5" key="1">
    <citation type="submission" date="2022-11" db="UniProtKB">
        <authorList>
            <consortium name="WormBaseParasite"/>
        </authorList>
    </citation>
    <scope>IDENTIFICATION</scope>
</reference>
<dbReference type="Proteomes" id="UP000887574">
    <property type="component" value="Unplaced"/>
</dbReference>
<dbReference type="InterPro" id="IPR044898">
    <property type="entry name" value="CDI_dom_sf"/>
</dbReference>
<accession>A0A915ELG1</accession>
<evidence type="ECO:0000313" key="4">
    <source>
        <dbReference type="Proteomes" id="UP000887574"/>
    </source>
</evidence>
<dbReference type="GO" id="GO:0051726">
    <property type="term" value="P:regulation of cell cycle"/>
    <property type="evidence" value="ECO:0007669"/>
    <property type="project" value="InterPro"/>
</dbReference>
<feature type="domain" description="Cyclin-dependent kinase inhibitor" evidence="3">
    <location>
        <begin position="46"/>
        <end position="80"/>
    </location>
</feature>
<dbReference type="GO" id="GO:0004861">
    <property type="term" value="F:cyclin-dependent protein serine/threonine kinase inhibitor activity"/>
    <property type="evidence" value="ECO:0007669"/>
    <property type="project" value="InterPro"/>
</dbReference>
<keyword evidence="2" id="KW-0649">Protein kinase inhibitor</keyword>